<dbReference type="RefSeq" id="WP_199051441.1">
    <property type="nucleotide sequence ID" value="NZ_JAELXT010000041.1"/>
</dbReference>
<dbReference type="Pfam" id="PF02581">
    <property type="entry name" value="TMP-TENI"/>
    <property type="match status" value="1"/>
</dbReference>
<protein>
    <submittedName>
        <fullName evidence="2">Thiamine phosphate synthase</fullName>
    </submittedName>
</protein>
<dbReference type="InterPro" id="IPR022998">
    <property type="entry name" value="ThiamineP_synth_TenI"/>
</dbReference>
<feature type="domain" description="Thiamine phosphate synthase/TenI" evidence="1">
    <location>
        <begin position="8"/>
        <end position="191"/>
    </location>
</feature>
<gene>
    <name evidence="2" type="ORF">JAO75_22450</name>
</gene>
<dbReference type="CDD" id="cd00564">
    <property type="entry name" value="TMP_TenI"/>
    <property type="match status" value="1"/>
</dbReference>
<name>A0ABS0Y8C0_9HYPH</name>
<comment type="caution">
    <text evidence="2">The sequence shown here is derived from an EMBL/GenBank/DDBJ whole genome shotgun (WGS) entry which is preliminary data.</text>
</comment>
<dbReference type="EMBL" id="JAELXT010000041">
    <property type="protein sequence ID" value="MBJ6128165.1"/>
    <property type="molecule type" value="Genomic_DNA"/>
</dbReference>
<dbReference type="Proteomes" id="UP000620670">
    <property type="component" value="Unassembled WGS sequence"/>
</dbReference>
<dbReference type="InterPro" id="IPR013785">
    <property type="entry name" value="Aldolase_TIM"/>
</dbReference>
<dbReference type="InterPro" id="IPR036206">
    <property type="entry name" value="ThiamineP_synth_sf"/>
</dbReference>
<evidence type="ECO:0000313" key="2">
    <source>
        <dbReference type="EMBL" id="MBJ6128165.1"/>
    </source>
</evidence>
<proteinExistence type="predicted"/>
<accession>A0ABS0Y8C0</accession>
<keyword evidence="3" id="KW-1185">Reference proteome</keyword>
<evidence type="ECO:0000259" key="1">
    <source>
        <dbReference type="Pfam" id="PF02581"/>
    </source>
</evidence>
<sequence>MADTAARLYLITPVLEDSSFAPRLAEACATGAVAAVLLRLAPADERTLTNQVKTLAPAAQEHGAAVIVTSEAKADLATVAARGGADGVHVNGADPAIVREMRDRLKSERALGVGAIRSKDDAMTFGEAGVDYLLFGEPRPDGSLPSLESVVERAAWWAEIFETPCAAYAPSLDAVESLAATNAEFVALGDAVWSHPDGPAAAVKAAAAILERQEASR</sequence>
<organism evidence="2 3">
    <name type="scientific">Microvirga splendida</name>
    <dbReference type="NCBI Taxonomy" id="2795727"/>
    <lineage>
        <taxon>Bacteria</taxon>
        <taxon>Pseudomonadati</taxon>
        <taxon>Pseudomonadota</taxon>
        <taxon>Alphaproteobacteria</taxon>
        <taxon>Hyphomicrobiales</taxon>
        <taxon>Methylobacteriaceae</taxon>
        <taxon>Microvirga</taxon>
    </lineage>
</organism>
<reference evidence="3" key="1">
    <citation type="submission" date="2020-12" db="EMBL/GenBank/DDBJ databases">
        <title>Hymenobacter sp.</title>
        <authorList>
            <person name="Kim M.K."/>
        </authorList>
    </citation>
    <scope>NUCLEOTIDE SEQUENCE [LARGE SCALE GENOMIC DNA]</scope>
    <source>
        <strain evidence="3">BT325</strain>
    </source>
</reference>
<evidence type="ECO:0000313" key="3">
    <source>
        <dbReference type="Proteomes" id="UP000620670"/>
    </source>
</evidence>
<dbReference type="Gene3D" id="3.20.20.70">
    <property type="entry name" value="Aldolase class I"/>
    <property type="match status" value="1"/>
</dbReference>
<dbReference type="SUPFAM" id="SSF51391">
    <property type="entry name" value="Thiamin phosphate synthase"/>
    <property type="match status" value="1"/>
</dbReference>